<accession>A0AAV6NJM4</accession>
<feature type="transmembrane region" description="Helical" evidence="1">
    <location>
        <begin position="95"/>
        <end position="116"/>
    </location>
</feature>
<dbReference type="AlphaFoldDB" id="A0AAV6NJM4"/>
<keyword evidence="1" id="KW-0472">Membrane</keyword>
<comment type="caution">
    <text evidence="2">The sequence shown here is derived from an EMBL/GenBank/DDBJ whole genome shotgun (WGS) entry which is preliminary data.</text>
</comment>
<organism evidence="2 3">
    <name type="scientific">Cucurbita argyrosperma subsp. sororia</name>
    <dbReference type="NCBI Taxonomy" id="37648"/>
    <lineage>
        <taxon>Eukaryota</taxon>
        <taxon>Viridiplantae</taxon>
        <taxon>Streptophyta</taxon>
        <taxon>Embryophyta</taxon>
        <taxon>Tracheophyta</taxon>
        <taxon>Spermatophyta</taxon>
        <taxon>Magnoliopsida</taxon>
        <taxon>eudicotyledons</taxon>
        <taxon>Gunneridae</taxon>
        <taxon>Pentapetalae</taxon>
        <taxon>rosids</taxon>
        <taxon>fabids</taxon>
        <taxon>Cucurbitales</taxon>
        <taxon>Cucurbitaceae</taxon>
        <taxon>Cucurbiteae</taxon>
        <taxon>Cucurbita</taxon>
    </lineage>
</organism>
<keyword evidence="3" id="KW-1185">Reference proteome</keyword>
<gene>
    <name evidence="2" type="ORF">SDJN03_08931</name>
</gene>
<feature type="non-terminal residue" evidence="2">
    <location>
        <position position="1"/>
    </location>
</feature>
<protein>
    <submittedName>
        <fullName evidence="2">Uncharacterized protein</fullName>
    </submittedName>
</protein>
<dbReference type="EMBL" id="JAGKQH010000005">
    <property type="protein sequence ID" value="KAG6599153.1"/>
    <property type="molecule type" value="Genomic_DNA"/>
</dbReference>
<sequence length="146" mass="16536">MRALLVITTLIQKMCIDDGEFSVDVVCSLFDDNQFGLVIPLLKLLLWSHHLVVLFGLLGFWCQVSLGWLEVAFDTLWLVGALSAFQWLAPPLFGAFSLEVLALFIGYVALLLSTLIDKFLKQLFDLRSSFLKCNIAFEFLPFSTPW</sequence>
<dbReference type="Proteomes" id="UP000685013">
    <property type="component" value="Chromosome 5"/>
</dbReference>
<evidence type="ECO:0000256" key="1">
    <source>
        <dbReference type="SAM" id="Phobius"/>
    </source>
</evidence>
<keyword evidence="1" id="KW-0812">Transmembrane</keyword>
<proteinExistence type="predicted"/>
<keyword evidence="1" id="KW-1133">Transmembrane helix</keyword>
<name>A0AAV6NJM4_9ROSI</name>
<evidence type="ECO:0000313" key="2">
    <source>
        <dbReference type="EMBL" id="KAG6599153.1"/>
    </source>
</evidence>
<reference evidence="2 3" key="1">
    <citation type="journal article" date="2021" name="Hortic Res">
        <title>The domestication of Cucurbita argyrosperma as revealed by the genome of its wild relative.</title>
        <authorList>
            <person name="Barrera-Redondo J."/>
            <person name="Sanchez-de la Vega G."/>
            <person name="Aguirre-Liguori J.A."/>
            <person name="Castellanos-Morales G."/>
            <person name="Gutierrez-Guerrero Y.T."/>
            <person name="Aguirre-Dugua X."/>
            <person name="Aguirre-Planter E."/>
            <person name="Tenaillon M.I."/>
            <person name="Lira-Saade R."/>
            <person name="Eguiarte L.E."/>
        </authorList>
    </citation>
    <scope>NUCLEOTIDE SEQUENCE [LARGE SCALE GENOMIC DNA]</scope>
    <source>
        <strain evidence="2">JBR-2021</strain>
    </source>
</reference>
<evidence type="ECO:0000313" key="3">
    <source>
        <dbReference type="Proteomes" id="UP000685013"/>
    </source>
</evidence>